<dbReference type="EMBL" id="DAAVJG010000019">
    <property type="protein sequence ID" value="HAF5023739.1"/>
    <property type="molecule type" value="Genomic_DNA"/>
</dbReference>
<dbReference type="Pfam" id="PF04703">
    <property type="entry name" value="FaeA"/>
    <property type="match status" value="1"/>
</dbReference>
<dbReference type="InterPro" id="IPR006793">
    <property type="entry name" value="FaeA"/>
</dbReference>
<dbReference type="InterPro" id="IPR036388">
    <property type="entry name" value="WH-like_DNA-bd_sf"/>
</dbReference>
<evidence type="ECO:0000256" key="2">
    <source>
        <dbReference type="ARBA" id="ARBA00023163"/>
    </source>
</evidence>
<dbReference type="GO" id="GO:0006355">
    <property type="term" value="P:regulation of DNA-templated transcription"/>
    <property type="evidence" value="ECO:0007669"/>
    <property type="project" value="InterPro"/>
</dbReference>
<name>A0A748HPL6_SALTI</name>
<gene>
    <name evidence="3" type="ORF">G7161_004142</name>
</gene>
<comment type="caution">
    <text evidence="3">The sequence shown here is derived from an EMBL/GenBank/DDBJ whole genome shotgun (WGS) entry which is preliminary data.</text>
</comment>
<reference evidence="3" key="2">
    <citation type="submission" date="2020-02" db="EMBL/GenBank/DDBJ databases">
        <authorList>
            <consortium name="NCBI Pathogen Detection Project"/>
        </authorList>
    </citation>
    <scope>NUCLEOTIDE SEQUENCE</scope>
    <source>
        <strain evidence="3">CIS 1131/72</strain>
    </source>
</reference>
<evidence type="ECO:0000313" key="3">
    <source>
        <dbReference type="EMBL" id="HAF5023739.1"/>
    </source>
</evidence>
<protein>
    <submittedName>
        <fullName evidence="3">Dolichol monophosphate mannose synthase</fullName>
    </submittedName>
</protein>
<keyword evidence="1" id="KW-0805">Transcription regulation</keyword>
<dbReference type="SUPFAM" id="SSF46785">
    <property type="entry name" value="Winged helix' DNA-binding domain"/>
    <property type="match status" value="1"/>
</dbReference>
<organism evidence="3">
    <name type="scientific">Salmonella typhi</name>
    <dbReference type="NCBI Taxonomy" id="90370"/>
    <lineage>
        <taxon>Bacteria</taxon>
        <taxon>Pseudomonadati</taxon>
        <taxon>Pseudomonadota</taxon>
        <taxon>Gammaproteobacteria</taxon>
        <taxon>Enterobacterales</taxon>
        <taxon>Enterobacteriaceae</taxon>
        <taxon>Salmonella</taxon>
    </lineage>
</organism>
<reference evidence="3" key="1">
    <citation type="journal article" date="2018" name="Genome Biol.">
        <title>SKESA: strategic k-mer extension for scrupulous assemblies.</title>
        <authorList>
            <person name="Souvorov A."/>
            <person name="Agarwala R."/>
            <person name="Lipman D.J."/>
        </authorList>
    </citation>
    <scope>NUCLEOTIDE SEQUENCE</scope>
    <source>
        <strain evidence="3">CIS 1131/72</strain>
    </source>
</reference>
<keyword evidence="2" id="KW-0804">Transcription</keyword>
<accession>A0A748HPL6</accession>
<proteinExistence type="predicted"/>
<evidence type="ECO:0000256" key="1">
    <source>
        <dbReference type="ARBA" id="ARBA00023015"/>
    </source>
</evidence>
<sequence>MTNKDKILYFILKTPIPCRTSDIAVHFGLTAYQARYYLLCLEKEGKISRSPLRRGTPVLWKAEEHEKPWGSH</sequence>
<dbReference type="Gene3D" id="1.10.10.10">
    <property type="entry name" value="Winged helix-like DNA-binding domain superfamily/Winged helix DNA-binding domain"/>
    <property type="match status" value="1"/>
</dbReference>
<dbReference type="InterPro" id="IPR036390">
    <property type="entry name" value="WH_DNA-bd_sf"/>
</dbReference>
<dbReference type="AlphaFoldDB" id="A0A748HPL6"/>